<dbReference type="InterPro" id="IPR002328">
    <property type="entry name" value="ADH_Zn_CS"/>
</dbReference>
<dbReference type="SUPFAM" id="SSF51735">
    <property type="entry name" value="NAD(P)-binding Rossmann-fold domains"/>
    <property type="match status" value="1"/>
</dbReference>
<evidence type="ECO:0000256" key="5">
    <source>
        <dbReference type="ARBA" id="ARBA00023002"/>
    </source>
</evidence>
<dbReference type="GO" id="GO:0046526">
    <property type="term" value="F:D-xylulose reductase activity"/>
    <property type="evidence" value="ECO:0007669"/>
    <property type="project" value="UniProtKB-EC"/>
</dbReference>
<dbReference type="Pfam" id="PF00107">
    <property type="entry name" value="ADH_zinc_N"/>
    <property type="match status" value="1"/>
</dbReference>
<dbReference type="InterPro" id="IPR011032">
    <property type="entry name" value="GroES-like_sf"/>
</dbReference>
<feature type="domain" description="Enoyl reductase (ER)" evidence="12">
    <location>
        <begin position="12"/>
        <end position="355"/>
    </location>
</feature>
<proteinExistence type="inferred from homology"/>
<reference evidence="13 14" key="1">
    <citation type="submission" date="2020-01" db="EMBL/GenBank/DDBJ databases">
        <authorList>
            <consortium name="DOE Joint Genome Institute"/>
            <person name="Haridas S."/>
            <person name="Albert R."/>
            <person name="Binder M."/>
            <person name="Bloem J."/>
            <person name="Labutti K."/>
            <person name="Salamov A."/>
            <person name="Andreopoulos B."/>
            <person name="Baker S.E."/>
            <person name="Barry K."/>
            <person name="Bills G."/>
            <person name="Bluhm B.H."/>
            <person name="Cannon C."/>
            <person name="Castanera R."/>
            <person name="Culley D.E."/>
            <person name="Daum C."/>
            <person name="Ezra D."/>
            <person name="Gonzalez J.B."/>
            <person name="Henrissat B."/>
            <person name="Kuo A."/>
            <person name="Liang C."/>
            <person name="Lipzen A."/>
            <person name="Lutzoni F."/>
            <person name="Magnuson J."/>
            <person name="Mondo S."/>
            <person name="Nolan M."/>
            <person name="Ohm R."/>
            <person name="Pangilinan J."/>
            <person name="Park H.-J.H."/>
            <person name="Ramirez L."/>
            <person name="Alfaro M."/>
            <person name="Sun H."/>
            <person name="Tritt A."/>
            <person name="Yoshinaga Y."/>
            <person name="Zwiers L.-H.L."/>
            <person name="Turgeon B.G."/>
            <person name="Goodwin S.B."/>
            <person name="Spatafora J.W."/>
            <person name="Crous P.W."/>
            <person name="Grigoriev I.V."/>
        </authorList>
    </citation>
    <scope>NUCLEOTIDE SEQUENCE [LARGE SCALE GENOMIC DNA]</scope>
    <source>
        <strain evidence="13 14">CBS 611.86</strain>
    </source>
</reference>
<sequence>MQNPSQVLYAAGSLVLEDKPIPTLSPRDVLVRIAYVGVCGSDVHFWRHGGIGAKVDPTRGLVMGHEATGTIHSIGPDVSLVSLGDRVAIEPGVPCRHCTPCKAGTYNLCKAMRFAAAPGPPGSDGSLDVHGTLCKYFRVAEDFVYRIPDAVSLQEAVLVEPVSVAVHAVKLVDVRPGETVVVMGSGTIGLLCGAVARVFGAQRVVLVDVLERKLEFARGWLGCETWMPDLSATPEVNAEKMLETLGVDGVDAVIEASGAASSVETGIHVLRPGGKYVQTGMGKRKIEFPIATMSEKELMVRGCFRYGAGDYELAVSLLTKKLIDVKPLINSVSAFEDTVAAWEKTARGDGIKNLIRGVEE</sequence>
<gene>
    <name evidence="13" type="ORF">BDV95DRAFT_579462</name>
</gene>
<dbReference type="FunFam" id="3.40.50.720:FF:000068">
    <property type="entry name" value="Sorbitol dehydrogenase"/>
    <property type="match status" value="1"/>
</dbReference>
<dbReference type="InterPro" id="IPR045306">
    <property type="entry name" value="SDH-like"/>
</dbReference>
<evidence type="ECO:0000256" key="4">
    <source>
        <dbReference type="ARBA" id="ARBA00022833"/>
    </source>
</evidence>
<dbReference type="Pfam" id="PF08240">
    <property type="entry name" value="ADH_N"/>
    <property type="match status" value="1"/>
</dbReference>
<dbReference type="EMBL" id="JAADJZ010000018">
    <property type="protein sequence ID" value="KAF2868832.1"/>
    <property type="molecule type" value="Genomic_DNA"/>
</dbReference>
<dbReference type="SUPFAM" id="SSF50129">
    <property type="entry name" value="GroES-like"/>
    <property type="match status" value="1"/>
</dbReference>
<dbReference type="GO" id="GO:0003939">
    <property type="term" value="F:L-iditol 2-dehydrogenase (NAD+) activity"/>
    <property type="evidence" value="ECO:0007669"/>
    <property type="project" value="TreeGrafter"/>
</dbReference>
<dbReference type="EC" id="1.1.1.9" evidence="9"/>
<evidence type="ECO:0000313" key="13">
    <source>
        <dbReference type="EMBL" id="KAF2868832.1"/>
    </source>
</evidence>
<dbReference type="AlphaFoldDB" id="A0A7C8I5Q9"/>
<evidence type="ECO:0000259" key="12">
    <source>
        <dbReference type="SMART" id="SM00829"/>
    </source>
</evidence>
<comment type="caution">
    <text evidence="13">The sequence shown here is derived from an EMBL/GenBank/DDBJ whole genome shotgun (WGS) entry which is preliminary data.</text>
</comment>
<keyword evidence="5" id="KW-0560">Oxidoreductase</keyword>
<dbReference type="InterPro" id="IPR020843">
    <property type="entry name" value="ER"/>
</dbReference>
<evidence type="ECO:0000256" key="1">
    <source>
        <dbReference type="ARBA" id="ARBA00001947"/>
    </source>
</evidence>
<dbReference type="CDD" id="cd05285">
    <property type="entry name" value="sorbitol_DH"/>
    <property type="match status" value="1"/>
</dbReference>
<dbReference type="Gene3D" id="3.90.180.10">
    <property type="entry name" value="Medium-chain alcohol dehydrogenases, catalytic domain"/>
    <property type="match status" value="1"/>
</dbReference>
<dbReference type="InterPro" id="IPR013149">
    <property type="entry name" value="ADH-like_C"/>
</dbReference>
<dbReference type="InterPro" id="IPR013154">
    <property type="entry name" value="ADH-like_N"/>
</dbReference>
<dbReference type="GO" id="GO:0008270">
    <property type="term" value="F:zinc ion binding"/>
    <property type="evidence" value="ECO:0007669"/>
    <property type="project" value="InterPro"/>
</dbReference>
<dbReference type="OrthoDB" id="3941538at2759"/>
<evidence type="ECO:0000256" key="3">
    <source>
        <dbReference type="ARBA" id="ARBA00022723"/>
    </source>
</evidence>
<organism evidence="13 14">
    <name type="scientific">Massariosphaeria phaeospora</name>
    <dbReference type="NCBI Taxonomy" id="100035"/>
    <lineage>
        <taxon>Eukaryota</taxon>
        <taxon>Fungi</taxon>
        <taxon>Dikarya</taxon>
        <taxon>Ascomycota</taxon>
        <taxon>Pezizomycotina</taxon>
        <taxon>Dothideomycetes</taxon>
        <taxon>Pleosporomycetidae</taxon>
        <taxon>Pleosporales</taxon>
        <taxon>Pleosporales incertae sedis</taxon>
        <taxon>Massariosphaeria</taxon>
    </lineage>
</organism>
<dbReference type="Proteomes" id="UP000481861">
    <property type="component" value="Unassembled WGS sequence"/>
</dbReference>
<keyword evidence="6" id="KW-0520">NAD</keyword>
<evidence type="ECO:0000256" key="10">
    <source>
        <dbReference type="ARBA" id="ARBA00030139"/>
    </source>
</evidence>
<keyword evidence="3 11" id="KW-0479">Metal-binding</keyword>
<evidence type="ECO:0000256" key="11">
    <source>
        <dbReference type="RuleBase" id="RU361277"/>
    </source>
</evidence>
<dbReference type="PANTHER" id="PTHR43161">
    <property type="entry name" value="SORBITOL DEHYDROGENASE"/>
    <property type="match status" value="1"/>
</dbReference>
<evidence type="ECO:0000256" key="6">
    <source>
        <dbReference type="ARBA" id="ARBA00023027"/>
    </source>
</evidence>
<evidence type="ECO:0000256" key="8">
    <source>
        <dbReference type="ARBA" id="ARBA00025713"/>
    </source>
</evidence>
<dbReference type="PROSITE" id="PS00059">
    <property type="entry name" value="ADH_ZINC"/>
    <property type="match status" value="1"/>
</dbReference>
<evidence type="ECO:0000256" key="9">
    <source>
        <dbReference type="ARBA" id="ARBA00026119"/>
    </source>
</evidence>
<comment type="pathway">
    <text evidence="8">Carbohydrate degradation; L-arabinose degradation via L-arabinitol; D-xylulose 5-phosphate from L-arabinose (fungal route): step 4/5.</text>
</comment>
<comment type="similarity">
    <text evidence="2 11">Belongs to the zinc-containing alcohol dehydrogenase family.</text>
</comment>
<dbReference type="InterPro" id="IPR036291">
    <property type="entry name" value="NAD(P)-bd_dom_sf"/>
</dbReference>
<protein>
    <recommendedName>
        <fullName evidence="9">D-xylulose reductase</fullName>
        <ecNumber evidence="9">1.1.1.9</ecNumber>
    </recommendedName>
    <alternativeName>
        <fullName evidence="10">Xylitol dehydrogenase A</fullName>
    </alternativeName>
</protein>
<evidence type="ECO:0000313" key="14">
    <source>
        <dbReference type="Proteomes" id="UP000481861"/>
    </source>
</evidence>
<keyword evidence="4 11" id="KW-0862">Zinc</keyword>
<accession>A0A7C8I5Q9</accession>
<evidence type="ECO:0000256" key="7">
    <source>
        <dbReference type="ARBA" id="ARBA00024843"/>
    </source>
</evidence>
<dbReference type="Gene3D" id="3.40.50.720">
    <property type="entry name" value="NAD(P)-binding Rossmann-like Domain"/>
    <property type="match status" value="1"/>
</dbReference>
<dbReference type="PANTHER" id="PTHR43161:SF9">
    <property type="entry name" value="SORBITOL DEHYDROGENASE"/>
    <property type="match status" value="1"/>
</dbReference>
<comment type="cofactor">
    <cofactor evidence="1 11">
        <name>Zn(2+)</name>
        <dbReference type="ChEBI" id="CHEBI:29105"/>
    </cofactor>
</comment>
<keyword evidence="14" id="KW-1185">Reference proteome</keyword>
<name>A0A7C8I5Q9_9PLEO</name>
<dbReference type="GO" id="GO:0006062">
    <property type="term" value="P:sorbitol catabolic process"/>
    <property type="evidence" value="ECO:0007669"/>
    <property type="project" value="TreeGrafter"/>
</dbReference>
<comment type="function">
    <text evidence="7">Xylitol dehydrogenase which catalyzes the conversion of xylitol to D-xylulose. Xylose is a major component of hemicelluloses such as xylan. Most fungi utilize D-xylose via three enzymatic reactions, xylose reductase (XR), xylitol dehydrogenase (XDH), and xylulokinase, to form xylulose 5-phosphate, which enters pentose phosphate pathway.</text>
</comment>
<evidence type="ECO:0000256" key="2">
    <source>
        <dbReference type="ARBA" id="ARBA00008072"/>
    </source>
</evidence>
<dbReference type="SMART" id="SM00829">
    <property type="entry name" value="PKS_ER"/>
    <property type="match status" value="1"/>
</dbReference>